<proteinExistence type="predicted"/>
<keyword evidence="1" id="KW-1133">Transmembrane helix</keyword>
<dbReference type="RefSeq" id="WP_279241238.1">
    <property type="nucleotide sequence ID" value="NZ_CP036501.1"/>
</dbReference>
<keyword evidence="1" id="KW-0472">Membrane</keyword>
<gene>
    <name evidence="2" type="ORF">E0F26_08535</name>
</gene>
<name>A0ABY6Q984_9GAMM</name>
<protein>
    <submittedName>
        <fullName evidence="2">Uncharacterized protein</fullName>
    </submittedName>
</protein>
<sequence>MMTSISYVFAMAIYIVAACAGARLIHRMLLSGLSYRLGCALTGLISGVLLVPSYASSEAETLAPALVTALFNWLFAGGLEAAGGALMMLGAGAVTGVICGLIWARLSTSRL</sequence>
<organism evidence="2 3">
    <name type="scientific">Candidatus Paraluminiphilus aquimaris</name>
    <dbReference type="NCBI Taxonomy" id="2518994"/>
    <lineage>
        <taxon>Bacteria</taxon>
        <taxon>Pseudomonadati</taxon>
        <taxon>Pseudomonadota</taxon>
        <taxon>Gammaproteobacteria</taxon>
        <taxon>Cellvibrionales</taxon>
        <taxon>Halieaceae</taxon>
        <taxon>Candidatus Paraluminiphilus</taxon>
    </lineage>
</organism>
<evidence type="ECO:0000313" key="2">
    <source>
        <dbReference type="EMBL" id="UZP74778.1"/>
    </source>
</evidence>
<keyword evidence="1" id="KW-0812">Transmembrane</keyword>
<feature type="transmembrane region" description="Helical" evidence="1">
    <location>
        <begin position="6"/>
        <end position="25"/>
    </location>
</feature>
<keyword evidence="3" id="KW-1185">Reference proteome</keyword>
<evidence type="ECO:0000256" key="1">
    <source>
        <dbReference type="SAM" id="Phobius"/>
    </source>
</evidence>
<dbReference type="EMBL" id="CP036501">
    <property type="protein sequence ID" value="UZP74778.1"/>
    <property type="molecule type" value="Genomic_DNA"/>
</dbReference>
<dbReference type="Proteomes" id="UP001317963">
    <property type="component" value="Chromosome"/>
</dbReference>
<feature type="transmembrane region" description="Helical" evidence="1">
    <location>
        <begin position="86"/>
        <end position="106"/>
    </location>
</feature>
<reference evidence="2 3" key="1">
    <citation type="submission" date="2019-02" db="EMBL/GenBank/DDBJ databases">
        <title>Halieaceae_genomes.</title>
        <authorList>
            <person name="Li S.-H."/>
        </authorList>
    </citation>
    <scope>NUCLEOTIDE SEQUENCE [LARGE SCALE GENOMIC DNA]</scope>
    <source>
        <strain evidence="2 3">JH123</strain>
    </source>
</reference>
<accession>A0ABY6Q984</accession>
<evidence type="ECO:0000313" key="3">
    <source>
        <dbReference type="Proteomes" id="UP001317963"/>
    </source>
</evidence>
<feature type="transmembrane region" description="Helical" evidence="1">
    <location>
        <begin position="37"/>
        <end position="55"/>
    </location>
</feature>